<dbReference type="GO" id="GO:0003700">
    <property type="term" value="F:DNA-binding transcription factor activity"/>
    <property type="evidence" value="ECO:0007669"/>
    <property type="project" value="InterPro"/>
</dbReference>
<dbReference type="PROSITE" id="PS50949">
    <property type="entry name" value="HTH_GNTR"/>
    <property type="match status" value="1"/>
</dbReference>
<dbReference type="InterPro" id="IPR015421">
    <property type="entry name" value="PyrdxlP-dep_Trfase_major"/>
</dbReference>
<keyword evidence="2" id="KW-0663">Pyridoxal phosphate</keyword>
<dbReference type="PANTHER" id="PTHR46577">
    <property type="entry name" value="HTH-TYPE TRANSCRIPTIONAL REGULATORY PROTEIN GABR"/>
    <property type="match status" value="1"/>
</dbReference>
<dbReference type="Pfam" id="PF00155">
    <property type="entry name" value="Aminotran_1_2"/>
    <property type="match status" value="1"/>
</dbReference>
<sequence length="488" mass="53304">MGTPNASESLQQWLYEALRQAIVTARLPQGGLLPGTRTLAQQYGLARGTVAGAYEQLLSEGYLVTRTGSGTRVSTALPDHAFPCKAVAPRPTVAGDQSAAELHAPWIRRLTEHEPPFPLSGANALPQPFFPHRGDIRLFPVDLWRQLHVRQLRPSRLLTLNDTNPGGLPALRFAIAEHLAIARAVRVAADQIVIVGSVQQALDLCLRLLSKPGDAVWMEDPGYLGARQIMHASGARVVDVPVDRDGLRVQDGIRMAPSAVLAYVTPSRQAPLGMPLSAERRSALLRWAASSGAIIFEDDYDSEYCFHSRPLPALRSLPGADSRVVLAGTFSKLMFPSLRLAFVVLPLRLVEPFIRATSVTDRSANGLTQAVMADFFGDGHFDKHVRRIRKIYATRAQAFEHTALKHWQGLIDIPLASAGLDVVGRLSQLDERTALRRLKSAGVDAAPLGRYTRRHSVGQGLVMGFAPFNEDEMDRAAQRMAAALREST</sequence>
<keyword evidence="5" id="KW-0804">Transcription</keyword>
<dbReference type="Proteomes" id="UP000572540">
    <property type="component" value="Unassembled WGS sequence"/>
</dbReference>
<dbReference type="PANTHER" id="PTHR46577:SF1">
    <property type="entry name" value="HTH-TYPE TRANSCRIPTIONAL REGULATORY PROTEIN GABR"/>
    <property type="match status" value="1"/>
</dbReference>
<dbReference type="InterPro" id="IPR036388">
    <property type="entry name" value="WH-like_DNA-bd_sf"/>
</dbReference>
<dbReference type="SUPFAM" id="SSF46785">
    <property type="entry name" value="Winged helix' DNA-binding domain"/>
    <property type="match status" value="1"/>
</dbReference>
<dbReference type="Gene3D" id="1.10.10.10">
    <property type="entry name" value="Winged helix-like DNA-binding domain superfamily/Winged helix DNA-binding domain"/>
    <property type="match status" value="1"/>
</dbReference>
<dbReference type="PRINTS" id="PR00035">
    <property type="entry name" value="HTHGNTR"/>
</dbReference>
<evidence type="ECO:0000256" key="4">
    <source>
        <dbReference type="ARBA" id="ARBA00023125"/>
    </source>
</evidence>
<accession>A0A7Y9W4T1</accession>
<gene>
    <name evidence="7" type="ORF">GGD41_001490</name>
</gene>
<name>A0A7Y9W4T1_9BURK</name>
<dbReference type="InterPro" id="IPR000524">
    <property type="entry name" value="Tscrpt_reg_HTH_GntR"/>
</dbReference>
<dbReference type="InterPro" id="IPR015424">
    <property type="entry name" value="PyrdxlP-dep_Trfase"/>
</dbReference>
<dbReference type="SMART" id="SM00345">
    <property type="entry name" value="HTH_GNTR"/>
    <property type="match status" value="1"/>
</dbReference>
<comment type="caution">
    <text evidence="7">The sequence shown here is derived from an EMBL/GenBank/DDBJ whole genome shotgun (WGS) entry which is preliminary data.</text>
</comment>
<dbReference type="Gene3D" id="3.40.640.10">
    <property type="entry name" value="Type I PLP-dependent aspartate aminotransferase-like (Major domain)"/>
    <property type="match status" value="1"/>
</dbReference>
<keyword evidence="7" id="KW-0808">Transferase</keyword>
<evidence type="ECO:0000256" key="3">
    <source>
        <dbReference type="ARBA" id="ARBA00023015"/>
    </source>
</evidence>
<keyword evidence="4" id="KW-0238">DNA-binding</keyword>
<evidence type="ECO:0000313" key="8">
    <source>
        <dbReference type="Proteomes" id="UP000572540"/>
    </source>
</evidence>
<dbReference type="InterPro" id="IPR004839">
    <property type="entry name" value="Aminotransferase_I/II_large"/>
</dbReference>
<organism evidence="7 8">
    <name type="scientific">Paraburkholderia bryophila</name>
    <dbReference type="NCBI Taxonomy" id="420952"/>
    <lineage>
        <taxon>Bacteria</taxon>
        <taxon>Pseudomonadati</taxon>
        <taxon>Pseudomonadota</taxon>
        <taxon>Betaproteobacteria</taxon>
        <taxon>Burkholderiales</taxon>
        <taxon>Burkholderiaceae</taxon>
        <taxon>Paraburkholderia</taxon>
    </lineage>
</organism>
<evidence type="ECO:0000259" key="6">
    <source>
        <dbReference type="PROSITE" id="PS50949"/>
    </source>
</evidence>
<reference evidence="7 8" key="1">
    <citation type="submission" date="2020-07" db="EMBL/GenBank/DDBJ databases">
        <title>Exploring microbial biodiversity for novel pathways involved in the catabolism of aromatic compounds derived from lignin.</title>
        <authorList>
            <person name="Elkins J."/>
        </authorList>
    </citation>
    <scope>NUCLEOTIDE SEQUENCE [LARGE SCALE GENOMIC DNA]</scope>
    <source>
        <strain evidence="7 8">H2C3B</strain>
    </source>
</reference>
<dbReference type="CDD" id="cd00609">
    <property type="entry name" value="AAT_like"/>
    <property type="match status" value="1"/>
</dbReference>
<dbReference type="GO" id="GO:0003677">
    <property type="term" value="F:DNA binding"/>
    <property type="evidence" value="ECO:0007669"/>
    <property type="project" value="UniProtKB-KW"/>
</dbReference>
<evidence type="ECO:0000256" key="2">
    <source>
        <dbReference type="ARBA" id="ARBA00022898"/>
    </source>
</evidence>
<evidence type="ECO:0000256" key="5">
    <source>
        <dbReference type="ARBA" id="ARBA00023163"/>
    </source>
</evidence>
<evidence type="ECO:0000256" key="1">
    <source>
        <dbReference type="ARBA" id="ARBA00005384"/>
    </source>
</evidence>
<dbReference type="Pfam" id="PF00392">
    <property type="entry name" value="GntR"/>
    <property type="match status" value="1"/>
</dbReference>
<evidence type="ECO:0000313" key="7">
    <source>
        <dbReference type="EMBL" id="NYH14262.1"/>
    </source>
</evidence>
<dbReference type="SUPFAM" id="SSF53383">
    <property type="entry name" value="PLP-dependent transferases"/>
    <property type="match status" value="1"/>
</dbReference>
<dbReference type="GO" id="GO:0030170">
    <property type="term" value="F:pyridoxal phosphate binding"/>
    <property type="evidence" value="ECO:0007669"/>
    <property type="project" value="InterPro"/>
</dbReference>
<comment type="similarity">
    <text evidence="1">In the C-terminal section; belongs to the class-I pyridoxal-phosphate-dependent aminotransferase family.</text>
</comment>
<dbReference type="InterPro" id="IPR051446">
    <property type="entry name" value="HTH_trans_reg/aminotransferase"/>
</dbReference>
<dbReference type="RefSeq" id="WP_257031640.1">
    <property type="nucleotide sequence ID" value="NZ_JACCAU010000001.1"/>
</dbReference>
<dbReference type="AlphaFoldDB" id="A0A7Y9W4T1"/>
<protein>
    <submittedName>
        <fullName evidence="7">GntR family transcriptional regulator/MocR family aminotransferase</fullName>
    </submittedName>
</protein>
<keyword evidence="7" id="KW-0032">Aminotransferase</keyword>
<dbReference type="InterPro" id="IPR036390">
    <property type="entry name" value="WH_DNA-bd_sf"/>
</dbReference>
<dbReference type="EMBL" id="JACCAU010000001">
    <property type="protein sequence ID" value="NYH14262.1"/>
    <property type="molecule type" value="Genomic_DNA"/>
</dbReference>
<feature type="domain" description="HTH gntR-type" evidence="6">
    <location>
        <begin position="8"/>
        <end position="76"/>
    </location>
</feature>
<dbReference type="GO" id="GO:0008483">
    <property type="term" value="F:transaminase activity"/>
    <property type="evidence" value="ECO:0007669"/>
    <property type="project" value="UniProtKB-KW"/>
</dbReference>
<proteinExistence type="inferred from homology"/>
<dbReference type="CDD" id="cd07377">
    <property type="entry name" value="WHTH_GntR"/>
    <property type="match status" value="1"/>
</dbReference>
<keyword evidence="3" id="KW-0805">Transcription regulation</keyword>